<accession>A0A0G2I2H2</accession>
<dbReference type="EMBL" id="LCZI01000801">
    <property type="protein sequence ID" value="KKZ64360.1"/>
    <property type="molecule type" value="Genomic_DNA"/>
</dbReference>
<protein>
    <recommendedName>
        <fullName evidence="4">RlpA-like protein double-psi beta-barrel domain-containing protein</fullName>
    </recommendedName>
</protein>
<organism evidence="2 3">
    <name type="scientific">[Emmonsia] crescens</name>
    <dbReference type="NCBI Taxonomy" id="73230"/>
    <lineage>
        <taxon>Eukaryota</taxon>
        <taxon>Fungi</taxon>
        <taxon>Dikarya</taxon>
        <taxon>Ascomycota</taxon>
        <taxon>Pezizomycotina</taxon>
        <taxon>Eurotiomycetes</taxon>
        <taxon>Eurotiomycetidae</taxon>
        <taxon>Onygenales</taxon>
        <taxon>Ajellomycetaceae</taxon>
        <taxon>Emergomyces</taxon>
    </lineage>
</organism>
<comment type="caution">
    <text evidence="2">The sequence shown here is derived from an EMBL/GenBank/DDBJ whole genome shotgun (WGS) entry which is preliminary data.</text>
</comment>
<dbReference type="PANTHER" id="PTHR31836">
    <property type="match status" value="1"/>
</dbReference>
<proteinExistence type="predicted"/>
<dbReference type="OrthoDB" id="623670at2759"/>
<dbReference type="AlphaFoldDB" id="A0A0G2I2H2"/>
<dbReference type="SUPFAM" id="SSF50685">
    <property type="entry name" value="Barwin-like endoglucanases"/>
    <property type="match status" value="1"/>
</dbReference>
<dbReference type="InterPro" id="IPR051477">
    <property type="entry name" value="Expansin_CellWall"/>
</dbReference>
<dbReference type="InterPro" id="IPR036908">
    <property type="entry name" value="RlpA-like_sf"/>
</dbReference>
<gene>
    <name evidence="2" type="ORF">EMCG_09646</name>
</gene>
<dbReference type="VEuPathDB" id="FungiDB:EMCG_09646"/>
<evidence type="ECO:0000313" key="2">
    <source>
        <dbReference type="EMBL" id="KKZ64360.1"/>
    </source>
</evidence>
<sequence>MGALSNTNPLCGKTVTIKFRGKTATATVRDKCMGCQGGSIDMTRKLFYKFAEEGEGRVGGAEWWFN</sequence>
<evidence type="ECO:0000313" key="3">
    <source>
        <dbReference type="Proteomes" id="UP000034164"/>
    </source>
</evidence>
<keyword evidence="1" id="KW-0732">Signal</keyword>
<reference evidence="3" key="1">
    <citation type="journal article" date="2015" name="PLoS Genet.">
        <title>The dynamic genome and transcriptome of the human fungal pathogen Blastomyces and close relative Emmonsia.</title>
        <authorList>
            <person name="Munoz J.F."/>
            <person name="Gauthier G.M."/>
            <person name="Desjardins C.A."/>
            <person name="Gallo J.E."/>
            <person name="Holder J."/>
            <person name="Sullivan T.D."/>
            <person name="Marty A.J."/>
            <person name="Carmen J.C."/>
            <person name="Chen Z."/>
            <person name="Ding L."/>
            <person name="Gujja S."/>
            <person name="Magrini V."/>
            <person name="Misas E."/>
            <person name="Mitreva M."/>
            <person name="Priest M."/>
            <person name="Saif S."/>
            <person name="Whiston E.A."/>
            <person name="Young S."/>
            <person name="Zeng Q."/>
            <person name="Goldman W.E."/>
            <person name="Mardis E.R."/>
            <person name="Taylor J.W."/>
            <person name="McEwen J.G."/>
            <person name="Clay O.K."/>
            <person name="Klein B.S."/>
            <person name="Cuomo C.A."/>
        </authorList>
    </citation>
    <scope>NUCLEOTIDE SEQUENCE [LARGE SCALE GENOMIC DNA]</scope>
    <source>
        <strain evidence="3">UAMH 3008</strain>
    </source>
</reference>
<dbReference type="CDD" id="cd22191">
    <property type="entry name" value="DPBB_RlpA_EXP_N-like"/>
    <property type="match status" value="1"/>
</dbReference>
<dbReference type="PANTHER" id="PTHR31836:SF28">
    <property type="entry name" value="SRCR DOMAIN-CONTAINING PROTEIN-RELATED"/>
    <property type="match status" value="1"/>
</dbReference>
<name>A0A0G2I2H2_9EURO</name>
<evidence type="ECO:0008006" key="4">
    <source>
        <dbReference type="Google" id="ProtNLM"/>
    </source>
</evidence>
<evidence type="ECO:0000256" key="1">
    <source>
        <dbReference type="ARBA" id="ARBA00022729"/>
    </source>
</evidence>
<dbReference type="Proteomes" id="UP000034164">
    <property type="component" value="Unassembled WGS sequence"/>
</dbReference>
<dbReference type="Gene3D" id="2.40.40.10">
    <property type="entry name" value="RlpA-like domain"/>
    <property type="match status" value="1"/>
</dbReference>